<accession>I6ZE71</accession>
<feature type="compositionally biased region" description="Polar residues" evidence="1">
    <location>
        <begin position="1"/>
        <end position="12"/>
    </location>
</feature>
<evidence type="ECO:0000313" key="2">
    <source>
        <dbReference type="EMBL" id="AFN81608.1"/>
    </source>
</evidence>
<reference evidence="2" key="1">
    <citation type="journal article" date="2012" name="Retrovirology">
        <title>HIV-1 subtype C superinfected individuals mount low autologous neutralizing antibody responses prior to intrasubtype superinfection.</title>
        <authorList>
            <person name="Basu D."/>
            <person name="Kraft C.S."/>
            <person name="Murphy M.K."/>
            <person name="Campbell P.J."/>
            <person name="Yu T."/>
            <person name="Hraber P.T."/>
            <person name="Irene C."/>
            <person name="Pinter A."/>
            <person name="Chomba E."/>
            <person name="Mulenga J."/>
            <person name="Kilembe W."/>
            <person name="Allen S.A."/>
            <person name="Derdeyn C.A."/>
            <person name="Hunter E."/>
        </authorList>
    </citation>
    <scope>NUCLEOTIDE SEQUENCE</scope>
    <source>
        <strain evidence="2">ZM247M_1NOV03_PB15</strain>
    </source>
</reference>
<organism evidence="2">
    <name type="scientific">Human immunodeficiency virus type 1</name>
    <name type="common">HIV-1</name>
    <dbReference type="NCBI Taxonomy" id="11676"/>
    <lineage>
        <taxon>Viruses</taxon>
        <taxon>Riboviria</taxon>
        <taxon>Pararnavirae</taxon>
        <taxon>Artverviricota</taxon>
        <taxon>Revtraviricetes</taxon>
        <taxon>Ortervirales</taxon>
        <taxon>Retroviridae</taxon>
        <taxon>Orthoretrovirinae</taxon>
        <taxon>Lentivirus</taxon>
        <taxon>Lentivirus humimdef1</taxon>
    </lineage>
</organism>
<feature type="non-terminal residue" evidence="2">
    <location>
        <position position="1"/>
    </location>
</feature>
<protein>
    <submittedName>
        <fullName evidence="2">Tat protein</fullName>
    </submittedName>
</protein>
<name>I6ZE71_HV1</name>
<sequence length="30" mass="3378">SLPRTQGDQTVSEESKKKVESTTATDPRDW</sequence>
<dbReference type="EMBL" id="JX239331">
    <property type="protein sequence ID" value="AFN81608.1"/>
    <property type="molecule type" value="Genomic_DNA"/>
</dbReference>
<evidence type="ECO:0000256" key="1">
    <source>
        <dbReference type="SAM" id="MobiDB-lite"/>
    </source>
</evidence>
<feature type="region of interest" description="Disordered" evidence="1">
    <location>
        <begin position="1"/>
        <end position="30"/>
    </location>
</feature>
<feature type="compositionally biased region" description="Basic and acidic residues" evidence="1">
    <location>
        <begin position="13"/>
        <end position="30"/>
    </location>
</feature>
<gene>
    <name evidence="2" type="primary">tat</name>
</gene>
<organismHost>
    <name type="scientific">Homo sapiens</name>
    <name type="common">Human</name>
    <dbReference type="NCBI Taxonomy" id="9606"/>
</organismHost>
<proteinExistence type="predicted"/>